<evidence type="ECO:0000313" key="9">
    <source>
        <dbReference type="Proteomes" id="UP000266677"/>
    </source>
</evidence>
<evidence type="ECO:0000256" key="2">
    <source>
        <dbReference type="ARBA" id="ARBA00007531"/>
    </source>
</evidence>
<dbReference type="Gene3D" id="2.60.40.2880">
    <property type="entry name" value="MmpS1-5, C-terminal soluble domain"/>
    <property type="match status" value="1"/>
</dbReference>
<reference evidence="8 9" key="1">
    <citation type="submission" date="2018-09" db="EMBL/GenBank/DDBJ databases">
        <title>YIM PH21274 draft genome.</title>
        <authorList>
            <person name="Miao C."/>
        </authorList>
    </citation>
    <scope>NUCLEOTIDE SEQUENCE [LARGE SCALE GENOMIC DNA]</scope>
    <source>
        <strain evidence="8 9">YIM PH 21724</strain>
    </source>
</reference>
<keyword evidence="3" id="KW-1003">Cell membrane</keyword>
<evidence type="ECO:0008006" key="10">
    <source>
        <dbReference type="Google" id="ProtNLM"/>
    </source>
</evidence>
<sequence>MTYQPPPSGPQGYYPPPQYPPRRSRPLWPWVLGVVALVVVALVGGGVVLLGAFAVRTTKEARHEVSVVYEVTGSAAAADIAYYHGQFDNAVVSGGALPWRKEVLIVGLATPAGVSASGAAGETMSCRILRDGKVLASESSSGPTAYVNCFLPFVLG</sequence>
<dbReference type="RefSeq" id="WP_120045208.1">
    <property type="nucleotide sequence ID" value="NZ_QZFU01000055.1"/>
</dbReference>
<organism evidence="8 9">
    <name type="scientific">Nocardia panacis</name>
    <dbReference type="NCBI Taxonomy" id="2340916"/>
    <lineage>
        <taxon>Bacteria</taxon>
        <taxon>Bacillati</taxon>
        <taxon>Actinomycetota</taxon>
        <taxon>Actinomycetes</taxon>
        <taxon>Mycobacteriales</taxon>
        <taxon>Nocardiaceae</taxon>
        <taxon>Nocardia</taxon>
    </lineage>
</organism>
<evidence type="ECO:0000256" key="4">
    <source>
        <dbReference type="ARBA" id="ARBA00022692"/>
    </source>
</evidence>
<comment type="similarity">
    <text evidence="2">Belongs to the MmpS family.</text>
</comment>
<evidence type="ECO:0000256" key="1">
    <source>
        <dbReference type="ARBA" id="ARBA00004236"/>
    </source>
</evidence>
<protein>
    <recommendedName>
        <fullName evidence="10">MmpS family membrane protein</fullName>
    </recommendedName>
</protein>
<dbReference type="InterPro" id="IPR038468">
    <property type="entry name" value="MmpS_C"/>
</dbReference>
<accession>A0A3A4KHI1</accession>
<comment type="subcellular location">
    <subcellularLocation>
        <location evidence="1">Cell membrane</location>
    </subcellularLocation>
</comment>
<proteinExistence type="inferred from homology"/>
<keyword evidence="5 7" id="KW-1133">Transmembrane helix</keyword>
<dbReference type="Proteomes" id="UP000266677">
    <property type="component" value="Unassembled WGS sequence"/>
</dbReference>
<dbReference type="Pfam" id="PF05423">
    <property type="entry name" value="Mycobact_memb"/>
    <property type="match status" value="1"/>
</dbReference>
<feature type="transmembrane region" description="Helical" evidence="7">
    <location>
        <begin position="27"/>
        <end position="55"/>
    </location>
</feature>
<evidence type="ECO:0000256" key="7">
    <source>
        <dbReference type="SAM" id="Phobius"/>
    </source>
</evidence>
<dbReference type="OrthoDB" id="4555598at2"/>
<evidence type="ECO:0000256" key="5">
    <source>
        <dbReference type="ARBA" id="ARBA00022989"/>
    </source>
</evidence>
<keyword evidence="6 7" id="KW-0472">Membrane</keyword>
<dbReference type="InterPro" id="IPR008693">
    <property type="entry name" value="MmpS"/>
</dbReference>
<dbReference type="AlphaFoldDB" id="A0A3A4KHI1"/>
<keyword evidence="4 7" id="KW-0812">Transmembrane</keyword>
<comment type="caution">
    <text evidence="8">The sequence shown here is derived from an EMBL/GenBank/DDBJ whole genome shotgun (WGS) entry which is preliminary data.</text>
</comment>
<evidence type="ECO:0000256" key="6">
    <source>
        <dbReference type="ARBA" id="ARBA00023136"/>
    </source>
</evidence>
<keyword evidence="9" id="KW-1185">Reference proteome</keyword>
<gene>
    <name evidence="8" type="ORF">D5S18_33925</name>
</gene>
<evidence type="ECO:0000313" key="8">
    <source>
        <dbReference type="EMBL" id="RJO68405.1"/>
    </source>
</evidence>
<dbReference type="EMBL" id="QZFU01000055">
    <property type="protein sequence ID" value="RJO68405.1"/>
    <property type="molecule type" value="Genomic_DNA"/>
</dbReference>
<dbReference type="GO" id="GO:0005886">
    <property type="term" value="C:plasma membrane"/>
    <property type="evidence" value="ECO:0007669"/>
    <property type="project" value="UniProtKB-SubCell"/>
</dbReference>
<name>A0A3A4KHI1_9NOCA</name>
<evidence type="ECO:0000256" key="3">
    <source>
        <dbReference type="ARBA" id="ARBA00022475"/>
    </source>
</evidence>